<dbReference type="EMBL" id="QFPW01000006">
    <property type="protein sequence ID" value="PZQ49779.1"/>
    <property type="molecule type" value="Genomic_DNA"/>
</dbReference>
<evidence type="ECO:0000313" key="1">
    <source>
        <dbReference type="EMBL" id="PZQ49779.1"/>
    </source>
</evidence>
<comment type="caution">
    <text evidence="1">The sequence shown here is derived from an EMBL/GenBank/DDBJ whole genome shotgun (WGS) entry which is preliminary data.</text>
</comment>
<dbReference type="Proteomes" id="UP000249185">
    <property type="component" value="Unassembled WGS sequence"/>
</dbReference>
<evidence type="ECO:0000313" key="2">
    <source>
        <dbReference type="Proteomes" id="UP000249185"/>
    </source>
</evidence>
<protein>
    <submittedName>
        <fullName evidence="1">Uncharacterized protein</fullName>
    </submittedName>
</protein>
<sequence length="101" mass="10470">MTEPQEIEIPASAPAATEPLRRQLSELAERGMAHIQEAGLEGPKLMGMVVIGACDDGSLPIAIIGLDPAGTMQVLQGVAPVVEEAMLEQRLGALRSARGAA</sequence>
<proteinExistence type="predicted"/>
<reference evidence="1 2" key="1">
    <citation type="submission" date="2017-08" db="EMBL/GenBank/DDBJ databases">
        <title>Infants hospitalized years apart are colonized by the same room-sourced microbial strains.</title>
        <authorList>
            <person name="Brooks B."/>
            <person name="Olm M.R."/>
            <person name="Firek B.A."/>
            <person name="Baker R."/>
            <person name="Thomas B.C."/>
            <person name="Morowitz M.J."/>
            <person name="Banfield J.F."/>
        </authorList>
    </citation>
    <scope>NUCLEOTIDE SEQUENCE [LARGE SCALE GENOMIC DNA]</scope>
    <source>
        <strain evidence="1">S2_005_002_R2_34</strain>
    </source>
</reference>
<accession>A0A2W5NC15</accession>
<dbReference type="AlphaFoldDB" id="A0A2W5NC15"/>
<name>A0A2W5NC15_RHOSU</name>
<gene>
    <name evidence="1" type="ORF">DI556_09925</name>
</gene>
<organism evidence="1 2">
    <name type="scientific">Rhodovulum sulfidophilum</name>
    <name type="common">Rhodobacter sulfidophilus</name>
    <dbReference type="NCBI Taxonomy" id="35806"/>
    <lineage>
        <taxon>Bacteria</taxon>
        <taxon>Pseudomonadati</taxon>
        <taxon>Pseudomonadota</taxon>
        <taxon>Alphaproteobacteria</taxon>
        <taxon>Rhodobacterales</taxon>
        <taxon>Paracoccaceae</taxon>
        <taxon>Rhodovulum</taxon>
    </lineage>
</organism>